<reference evidence="1 2" key="1">
    <citation type="submission" date="2019-08" db="EMBL/GenBank/DDBJ databases">
        <title>A chromosome-level genome assembly, high-density linkage maps, and genome scans reveal the genomic architecture of hybrid incompatibilities underlying speciation via character displacement in darters (Percidae: Etheostominae).</title>
        <authorList>
            <person name="Moran R.L."/>
            <person name="Catchen J.M."/>
            <person name="Fuller R.C."/>
        </authorList>
    </citation>
    <scope>NUCLEOTIDE SEQUENCE [LARGE SCALE GENOMIC DNA]</scope>
    <source>
        <strain evidence="1">EspeVRDwgs_2016</strain>
        <tissue evidence="1">Muscle</tissue>
    </source>
</reference>
<accession>A0A5J5DKJ3</accession>
<proteinExistence type="predicted"/>
<keyword evidence="2" id="KW-1185">Reference proteome</keyword>
<protein>
    <submittedName>
        <fullName evidence="1">Uncharacterized protein</fullName>
    </submittedName>
</protein>
<organism evidence="1 2">
    <name type="scientific">Etheostoma spectabile</name>
    <name type="common">orangethroat darter</name>
    <dbReference type="NCBI Taxonomy" id="54343"/>
    <lineage>
        <taxon>Eukaryota</taxon>
        <taxon>Metazoa</taxon>
        <taxon>Chordata</taxon>
        <taxon>Craniata</taxon>
        <taxon>Vertebrata</taxon>
        <taxon>Euteleostomi</taxon>
        <taxon>Actinopterygii</taxon>
        <taxon>Neopterygii</taxon>
        <taxon>Teleostei</taxon>
        <taxon>Neoteleostei</taxon>
        <taxon>Acanthomorphata</taxon>
        <taxon>Eupercaria</taxon>
        <taxon>Perciformes</taxon>
        <taxon>Percoidei</taxon>
        <taxon>Percidae</taxon>
        <taxon>Etheostomatinae</taxon>
        <taxon>Etheostoma</taxon>
    </lineage>
</organism>
<name>A0A5J5DKJ3_9PERO</name>
<dbReference type="Proteomes" id="UP000327493">
    <property type="component" value="Chromosome 3"/>
</dbReference>
<dbReference type="AlphaFoldDB" id="A0A5J5DKJ3"/>
<comment type="caution">
    <text evidence="1">The sequence shown here is derived from an EMBL/GenBank/DDBJ whole genome shotgun (WGS) entry which is preliminary data.</text>
</comment>
<gene>
    <name evidence="1" type="ORF">FQN60_004666</name>
</gene>
<feature type="non-terminal residue" evidence="1">
    <location>
        <position position="18"/>
    </location>
</feature>
<evidence type="ECO:0000313" key="2">
    <source>
        <dbReference type="Proteomes" id="UP000327493"/>
    </source>
</evidence>
<evidence type="ECO:0000313" key="1">
    <source>
        <dbReference type="EMBL" id="KAA8593832.1"/>
    </source>
</evidence>
<sequence length="18" mass="2235">MGEERQSAEFFDMLERMQ</sequence>
<dbReference type="EMBL" id="VOFY01000003">
    <property type="protein sequence ID" value="KAA8593832.1"/>
    <property type="molecule type" value="Genomic_DNA"/>
</dbReference>